<dbReference type="PANTHER" id="PTHR45752:SF195">
    <property type="entry name" value="LEUCINE-RICH REPEAT (LRR) FAMILY PROTEIN-RELATED"/>
    <property type="match status" value="1"/>
</dbReference>
<dbReference type="OrthoDB" id="1435707at2759"/>
<evidence type="ECO:0000313" key="2">
    <source>
        <dbReference type="RefSeq" id="XP_022636912.1"/>
    </source>
</evidence>
<dbReference type="PROSITE" id="PS51450">
    <property type="entry name" value="LRR"/>
    <property type="match status" value="1"/>
</dbReference>
<dbReference type="Proteomes" id="UP000087766">
    <property type="component" value="Chromosome 5"/>
</dbReference>
<dbReference type="KEGG" id="vra:106760528"/>
<name>A0A3Q0F3C1_VIGRR</name>
<dbReference type="InterPro" id="IPR001611">
    <property type="entry name" value="Leu-rich_rpt"/>
</dbReference>
<gene>
    <name evidence="2" type="primary">LOC106760528</name>
</gene>
<proteinExistence type="predicted"/>
<dbReference type="PANTHER" id="PTHR45752">
    <property type="entry name" value="LEUCINE-RICH REPEAT-CONTAINING"/>
    <property type="match status" value="1"/>
</dbReference>
<dbReference type="RefSeq" id="XP_022636912.1">
    <property type="nucleotide sequence ID" value="XM_022781191.1"/>
</dbReference>
<dbReference type="AlphaFoldDB" id="A0A3Q0F3C1"/>
<protein>
    <submittedName>
        <fullName evidence="2">Disease resistance protein RML1B-like</fullName>
    </submittedName>
</protein>
<accession>A0A3Q0F3C1</accession>
<sequence>MPDVAEAQNLEWIILLGCVQLQKLNPSIGSLKKLVLLNLTYCEKLVILSNTILGLNSLKYLYVRGCSIIGSNCLLDETRNTKHLISYLSPSCPLSCLCELNLSYCNLLQIPDYIGKLHCLQSLNLEGNNFVTLPNFKDLLRLYFLNLQNCKRLKYLPDLPSRTVLPSEPFTSRFPSSILKSHLTSLKFTGLMIFGCPELVEIEQLTTKSFSWTIQIIEATYQLPFPETYMPDSIMPGSQIPSLFNNEFVNGDIENLEEYLGEEYLTVDPPPVPHDNNFIGVLCCIIFCLYNIEQIPMNFGRDHMWLHYEELNMDRSRIYPCVTRIIELLGTYSSTVYVKKFQYRWVNEQDLINLKMTHCANLTAGKRKISVIEENG</sequence>
<evidence type="ECO:0000313" key="1">
    <source>
        <dbReference type="Proteomes" id="UP000087766"/>
    </source>
</evidence>
<dbReference type="Gene3D" id="3.80.10.10">
    <property type="entry name" value="Ribonuclease Inhibitor"/>
    <property type="match status" value="2"/>
</dbReference>
<organism evidence="1 2">
    <name type="scientific">Vigna radiata var. radiata</name>
    <name type="common">Mung bean</name>
    <name type="synonym">Phaseolus aureus</name>
    <dbReference type="NCBI Taxonomy" id="3916"/>
    <lineage>
        <taxon>Eukaryota</taxon>
        <taxon>Viridiplantae</taxon>
        <taxon>Streptophyta</taxon>
        <taxon>Embryophyta</taxon>
        <taxon>Tracheophyta</taxon>
        <taxon>Spermatophyta</taxon>
        <taxon>Magnoliopsida</taxon>
        <taxon>eudicotyledons</taxon>
        <taxon>Gunneridae</taxon>
        <taxon>Pentapetalae</taxon>
        <taxon>rosids</taxon>
        <taxon>fabids</taxon>
        <taxon>Fabales</taxon>
        <taxon>Fabaceae</taxon>
        <taxon>Papilionoideae</taxon>
        <taxon>50 kb inversion clade</taxon>
        <taxon>NPAAA clade</taxon>
        <taxon>indigoferoid/millettioid clade</taxon>
        <taxon>Phaseoleae</taxon>
        <taxon>Vigna</taxon>
    </lineage>
</organism>
<dbReference type="SUPFAM" id="SSF52058">
    <property type="entry name" value="L domain-like"/>
    <property type="match status" value="1"/>
</dbReference>
<dbReference type="GeneID" id="106760528"/>
<keyword evidence="1" id="KW-1185">Reference proteome</keyword>
<dbReference type="InterPro" id="IPR032675">
    <property type="entry name" value="LRR_dom_sf"/>
</dbReference>
<dbReference type="InterPro" id="IPR050715">
    <property type="entry name" value="LRR-SigEffector_domain"/>
</dbReference>
<reference evidence="2" key="2">
    <citation type="submission" date="2025-08" db="UniProtKB">
        <authorList>
            <consortium name="RefSeq"/>
        </authorList>
    </citation>
    <scope>IDENTIFICATION</scope>
    <source>
        <tissue evidence="2">Leaf</tissue>
    </source>
</reference>
<reference evidence="1" key="1">
    <citation type="journal article" date="2014" name="Nat. Commun.">
        <title>Genome sequence of mungbean and insights into evolution within Vigna species.</title>
        <authorList>
            <person name="Kang Y.J."/>
            <person name="Kim S.K."/>
            <person name="Kim M.Y."/>
            <person name="Lestari P."/>
            <person name="Kim K.H."/>
            <person name="Ha B.K."/>
            <person name="Jun T.H."/>
            <person name="Hwang W.J."/>
            <person name="Lee T."/>
            <person name="Lee J."/>
            <person name="Shim S."/>
            <person name="Yoon M.Y."/>
            <person name="Jang Y.E."/>
            <person name="Han K.S."/>
            <person name="Taeprayoon P."/>
            <person name="Yoon N."/>
            <person name="Somta P."/>
            <person name="Tanya P."/>
            <person name="Kim K.S."/>
            <person name="Gwag J.G."/>
            <person name="Moon J.K."/>
            <person name="Lee Y.H."/>
            <person name="Park B.S."/>
            <person name="Bombarely A."/>
            <person name="Doyle J.J."/>
            <person name="Jackson S.A."/>
            <person name="Schafleitner R."/>
            <person name="Srinives P."/>
            <person name="Varshney R.K."/>
            <person name="Lee S.H."/>
        </authorList>
    </citation>
    <scope>NUCLEOTIDE SEQUENCE [LARGE SCALE GENOMIC DNA]</scope>
    <source>
        <strain evidence="1">cv. VC1973A</strain>
    </source>
</reference>